<keyword evidence="2" id="KW-1133">Transmembrane helix</keyword>
<dbReference type="STRING" id="610130.Closa_2834"/>
<feature type="compositionally biased region" description="Polar residues" evidence="1">
    <location>
        <begin position="137"/>
        <end position="146"/>
    </location>
</feature>
<reference evidence="3" key="1">
    <citation type="submission" date="2010-07" db="EMBL/GenBank/DDBJ databases">
        <title>Complete sequence of Clostridium saccharolyticum WM1.</title>
        <authorList>
            <consortium name="US DOE Joint Genome Institute"/>
            <person name="Lucas S."/>
            <person name="Copeland A."/>
            <person name="Lapidus A."/>
            <person name="Cheng J.-F."/>
            <person name="Bruce D."/>
            <person name="Goodwin L."/>
            <person name="Pitluck S."/>
            <person name="Chertkov O."/>
            <person name="Detter J.C."/>
            <person name="Han C."/>
            <person name="Tapia R."/>
            <person name="Land M."/>
            <person name="Hauser L."/>
            <person name="Chang Y.-J."/>
            <person name="Jeffries C."/>
            <person name="Kyrpides N."/>
            <person name="Ivanova N."/>
            <person name="Mikhailova N."/>
            <person name="Mouttaki H."/>
            <person name="Lin L."/>
            <person name="Zhou J."/>
            <person name="Hemme C.L."/>
            <person name="Woyke T."/>
        </authorList>
    </citation>
    <scope>NUCLEOTIDE SEQUENCE [LARGE SCALE GENOMIC DNA]</scope>
    <source>
        <strain evidence="3">WM1</strain>
    </source>
</reference>
<protein>
    <submittedName>
        <fullName evidence="3">Uncharacterized protein</fullName>
    </submittedName>
</protein>
<dbReference type="Proteomes" id="UP000001662">
    <property type="component" value="Chromosome"/>
</dbReference>
<evidence type="ECO:0000313" key="4">
    <source>
        <dbReference type="Proteomes" id="UP000001662"/>
    </source>
</evidence>
<sequence length="179" mass="19072">MKNMNDKTKKRLIVAGGILISAVLIFMIGTRLQPNPVKDASVTAPMNGTDKVVVDGSKTGLTEKQEVTIPVIETTPQPKAETGGDDTGTEQTIQPNIPEKPTYTEEQLKDPTQKPSGEKVDPPKEEDKKPVTPTKPAQTTTQNTSGGLPGFDSVPDGGANQVINGTDMYENGNKIGNMN</sequence>
<dbReference type="KEGG" id="csh:Closa_2834"/>
<accession>D9R6G5</accession>
<keyword evidence="4" id="KW-1185">Reference proteome</keyword>
<dbReference type="HOGENOM" id="CLU_122889_0_0_9"/>
<feature type="transmembrane region" description="Helical" evidence="2">
    <location>
        <begin position="12"/>
        <end position="32"/>
    </location>
</feature>
<gene>
    <name evidence="3" type="ordered locus">Closa_2834</name>
</gene>
<evidence type="ECO:0000313" key="3">
    <source>
        <dbReference type="EMBL" id="ADL05375.1"/>
    </source>
</evidence>
<dbReference type="Pfam" id="PF20187">
    <property type="entry name" value="DUF6550"/>
    <property type="match status" value="1"/>
</dbReference>
<dbReference type="OrthoDB" id="2666372at2"/>
<keyword evidence="2" id="KW-0472">Membrane</keyword>
<dbReference type="PaxDb" id="610130-Closa_2834"/>
<name>D9R6G5_LACSW</name>
<evidence type="ECO:0000256" key="1">
    <source>
        <dbReference type="SAM" id="MobiDB-lite"/>
    </source>
</evidence>
<proteinExistence type="predicted"/>
<dbReference type="InterPro" id="IPR046680">
    <property type="entry name" value="DUF6550"/>
</dbReference>
<keyword evidence="2" id="KW-0812">Transmembrane</keyword>
<dbReference type="RefSeq" id="WP_013273459.1">
    <property type="nucleotide sequence ID" value="NC_014376.1"/>
</dbReference>
<evidence type="ECO:0000256" key="2">
    <source>
        <dbReference type="SAM" id="Phobius"/>
    </source>
</evidence>
<feature type="compositionally biased region" description="Basic and acidic residues" evidence="1">
    <location>
        <begin position="102"/>
        <end position="130"/>
    </location>
</feature>
<feature type="region of interest" description="Disordered" evidence="1">
    <location>
        <begin position="58"/>
        <end position="179"/>
    </location>
</feature>
<dbReference type="eggNOG" id="ENOG502ZB0V">
    <property type="taxonomic scope" value="Bacteria"/>
</dbReference>
<organism evidence="3 4">
    <name type="scientific">Lacrimispora saccharolytica (strain ATCC 35040 / DSM 2544 / NRCC 2533 / WM1)</name>
    <name type="common">Clostridium saccharolyticum</name>
    <dbReference type="NCBI Taxonomy" id="610130"/>
    <lineage>
        <taxon>Bacteria</taxon>
        <taxon>Bacillati</taxon>
        <taxon>Bacillota</taxon>
        <taxon>Clostridia</taxon>
        <taxon>Lachnospirales</taxon>
        <taxon>Lachnospiraceae</taxon>
        <taxon>Lacrimispora</taxon>
    </lineage>
</organism>
<dbReference type="EMBL" id="CP002109">
    <property type="protein sequence ID" value="ADL05375.1"/>
    <property type="molecule type" value="Genomic_DNA"/>
</dbReference>
<dbReference type="AlphaFoldDB" id="D9R6G5"/>